<dbReference type="EMBL" id="JAEHHL010000010">
    <property type="protein sequence ID" value="MBK0400688.1"/>
    <property type="molecule type" value="Genomic_DNA"/>
</dbReference>
<keyword evidence="4" id="KW-1185">Reference proteome</keyword>
<dbReference type="PANTHER" id="PTHR38591">
    <property type="entry name" value="HYDROLASE"/>
    <property type="match status" value="1"/>
</dbReference>
<dbReference type="Proteomes" id="UP000655420">
    <property type="component" value="Unassembled WGS sequence"/>
</dbReference>
<organism evidence="3 4">
    <name type="scientific">Thermohalobaculum xanthum</name>
    <dbReference type="NCBI Taxonomy" id="2753746"/>
    <lineage>
        <taxon>Bacteria</taxon>
        <taxon>Pseudomonadati</taxon>
        <taxon>Pseudomonadota</taxon>
        <taxon>Alphaproteobacteria</taxon>
        <taxon>Rhodobacterales</taxon>
        <taxon>Paracoccaceae</taxon>
        <taxon>Thermohalobaculum</taxon>
    </lineage>
</organism>
<evidence type="ECO:0000313" key="4">
    <source>
        <dbReference type="Proteomes" id="UP000655420"/>
    </source>
</evidence>
<dbReference type="SUPFAM" id="SSF159245">
    <property type="entry name" value="AttH-like"/>
    <property type="match status" value="1"/>
</dbReference>
<dbReference type="Pfam" id="PF17186">
    <property type="entry name" value="Lipocalin_9"/>
    <property type="match status" value="1"/>
</dbReference>
<feature type="domain" description="AttH" evidence="2">
    <location>
        <begin position="61"/>
        <end position="239"/>
    </location>
</feature>
<keyword evidence="1" id="KW-0732">Signal</keyword>
<dbReference type="InterPro" id="IPR010791">
    <property type="entry name" value="AttH_dom"/>
</dbReference>
<sequence>MNAERRHVLKALAACAALAPLRAAAQGFAGLGAEAGGFAPVLPSTRLVFPADHGPHPDFRIEWWYVTAVLTGTEGAEAGVQWTLFRISLAPPGEGGSGWQARQLWMAHAGLTTAESHHHHQLYARAGVGQAGVTADPLHAFIDDWQLVETAAPASGAPASALGPLRMAARGGDFAYDLALTTERGVALQGIDGYSVKSERGQASHYYSQPFFEVSGWIAPGGQRRAVTGRAWMDREWSSQPLDADQSGWDWFSLHLPGDEKLMVYRLRHDTGPAYVTGNWIAPDGSSTRLDPGAVEVDALGEAEVAGRRLPVRWRIAIPARGLEIETAPLNPQSWMATDFAYWEGPVRATGTHPARGYLEMTGY</sequence>
<dbReference type="PROSITE" id="PS51318">
    <property type="entry name" value="TAT"/>
    <property type="match status" value="1"/>
</dbReference>
<protein>
    <submittedName>
        <fullName evidence="3">Iron ABC transporter permease</fullName>
    </submittedName>
</protein>
<feature type="chain" id="PRO_5035258831" evidence="1">
    <location>
        <begin position="26"/>
        <end position="364"/>
    </location>
</feature>
<name>A0A8J7M9L0_9RHOB</name>
<dbReference type="AlphaFoldDB" id="A0A8J7M9L0"/>
<evidence type="ECO:0000313" key="3">
    <source>
        <dbReference type="EMBL" id="MBK0400688.1"/>
    </source>
</evidence>
<proteinExistence type="predicted"/>
<evidence type="ECO:0000256" key="1">
    <source>
        <dbReference type="SAM" id="SignalP"/>
    </source>
</evidence>
<dbReference type="PANTHER" id="PTHR38591:SF1">
    <property type="entry name" value="BLL1000 PROTEIN"/>
    <property type="match status" value="1"/>
</dbReference>
<gene>
    <name evidence="3" type="ORF">H0I76_15930</name>
</gene>
<feature type="signal peptide" evidence="1">
    <location>
        <begin position="1"/>
        <end position="25"/>
    </location>
</feature>
<dbReference type="Pfam" id="PF07143">
    <property type="entry name" value="CrtC"/>
    <property type="match status" value="1"/>
</dbReference>
<dbReference type="RefSeq" id="WP_200611981.1">
    <property type="nucleotide sequence ID" value="NZ_JAEHHL010000010.1"/>
</dbReference>
<comment type="caution">
    <text evidence="3">The sequence shown here is derived from an EMBL/GenBank/DDBJ whole genome shotgun (WGS) entry which is preliminary data.</text>
</comment>
<dbReference type="InterPro" id="IPR006311">
    <property type="entry name" value="TAT_signal"/>
</dbReference>
<dbReference type="InterPro" id="IPR023374">
    <property type="entry name" value="AttH-like_dom_sf"/>
</dbReference>
<evidence type="ECO:0000259" key="2">
    <source>
        <dbReference type="Pfam" id="PF07143"/>
    </source>
</evidence>
<accession>A0A8J7M9L0</accession>
<dbReference type="Gene3D" id="2.40.370.10">
    <property type="entry name" value="AttH-like domain"/>
    <property type="match status" value="2"/>
</dbReference>
<reference evidence="3" key="1">
    <citation type="submission" date="2020-12" db="EMBL/GenBank/DDBJ databases">
        <title>Bacterial taxonomy.</title>
        <authorList>
            <person name="Pan X."/>
        </authorList>
    </citation>
    <scope>NUCLEOTIDE SEQUENCE</scope>
    <source>
        <strain evidence="3">M0105</strain>
    </source>
</reference>